<evidence type="ECO:0000256" key="11">
    <source>
        <dbReference type="ARBA" id="ARBA00048008"/>
    </source>
</evidence>
<dbReference type="EMBL" id="BGPR01000264">
    <property type="protein sequence ID" value="GBM09079.1"/>
    <property type="molecule type" value="Genomic_DNA"/>
</dbReference>
<keyword evidence="23" id="KW-1185">Reference proteome</keyword>
<dbReference type="PANTHER" id="PTHR44229:SF4">
    <property type="entry name" value="15-HYDROXYPROSTAGLANDIN DEHYDROGENASE [NAD(+)]"/>
    <property type="match status" value="1"/>
</dbReference>
<evidence type="ECO:0000256" key="15">
    <source>
        <dbReference type="ARBA" id="ARBA00048393"/>
    </source>
</evidence>
<dbReference type="PROSITE" id="PS00061">
    <property type="entry name" value="ADH_SHORT"/>
    <property type="match status" value="1"/>
</dbReference>
<dbReference type="Pfam" id="PF00106">
    <property type="entry name" value="adh_short"/>
    <property type="match status" value="1"/>
</dbReference>
<evidence type="ECO:0000256" key="9">
    <source>
        <dbReference type="ARBA" id="ARBA00047325"/>
    </source>
</evidence>
<dbReference type="PRINTS" id="PR01167">
    <property type="entry name" value="INSADHFAMILY"/>
</dbReference>
<dbReference type="InterPro" id="IPR020904">
    <property type="entry name" value="Sc_DH/Rdtase_CS"/>
</dbReference>
<evidence type="ECO:0000256" key="12">
    <source>
        <dbReference type="ARBA" id="ARBA00048140"/>
    </source>
</evidence>
<comment type="catalytic activity">
    <reaction evidence="13">
        <text>(11R)-hydroxy-(5Z,8Z,12E,14Z)-eicosatetraenoate + NAD(+) = 11-oxo-(5Z,8Z,12E,14Z)-eicosatetraenoate + NADH + H(+)</text>
        <dbReference type="Rhea" id="RHEA:48640"/>
        <dbReference type="ChEBI" id="CHEBI:15378"/>
        <dbReference type="ChEBI" id="CHEBI:57540"/>
        <dbReference type="ChEBI" id="CHEBI:57945"/>
        <dbReference type="ChEBI" id="CHEBI:78836"/>
        <dbReference type="ChEBI" id="CHEBI:90697"/>
    </reaction>
    <physiologicalReaction direction="left-to-right" evidence="13">
        <dbReference type="Rhea" id="RHEA:48641"/>
    </physiologicalReaction>
</comment>
<sequence length="152" mass="16434">MLDINLLGPIIGCQTALKYMGKSNGGNGGIVINTASIAGFLPFAEIPVYVASKHGVVGLTKSYGMPFHFERDEVIFNALCPSFSNTSLVESSNKTLNPEADFSKRPNLMSPEYVAKGAMKLLEDKINGSTLVITHDGYMYVGIQEELKNVTL</sequence>
<comment type="catalytic activity">
    <reaction evidence="9">
        <text>prostaglandin E1 + NAD(+) = 15-oxoprostaglandin E1 + NADH + H(+)</text>
        <dbReference type="Rhea" id="RHEA:16477"/>
        <dbReference type="ChEBI" id="CHEBI:15378"/>
        <dbReference type="ChEBI" id="CHEBI:57397"/>
        <dbReference type="ChEBI" id="CHEBI:57401"/>
        <dbReference type="ChEBI" id="CHEBI:57540"/>
        <dbReference type="ChEBI" id="CHEBI:57945"/>
    </reaction>
    <physiologicalReaction direction="left-to-right" evidence="9">
        <dbReference type="Rhea" id="RHEA:16478"/>
    </physiologicalReaction>
</comment>
<accession>A0A4Y2CY97</accession>
<comment type="catalytic activity">
    <reaction evidence="12">
        <text>15-oxo-(5S,6R)-dihydroxy-(7E,9E,11Z)-eicosatrienoate + NADH + H(+) = (5S,6R,15S)-trihydroxy-(7E,9E,11Z)-eicosatrienoate + NAD(+)</text>
        <dbReference type="Rhea" id="RHEA:41596"/>
        <dbReference type="ChEBI" id="CHEBI:15378"/>
        <dbReference type="ChEBI" id="CHEBI:57540"/>
        <dbReference type="ChEBI" id="CHEBI:57945"/>
        <dbReference type="ChEBI" id="CHEBI:78325"/>
        <dbReference type="ChEBI" id="CHEBI:78329"/>
    </reaction>
    <physiologicalReaction direction="left-to-right" evidence="12">
        <dbReference type="Rhea" id="RHEA:41597"/>
    </physiologicalReaction>
</comment>
<evidence type="ECO:0000256" key="2">
    <source>
        <dbReference type="ARBA" id="ARBA00023002"/>
    </source>
</evidence>
<evidence type="ECO:0000256" key="1">
    <source>
        <dbReference type="ARBA" id="ARBA00006484"/>
    </source>
</evidence>
<dbReference type="GO" id="GO:0016404">
    <property type="term" value="F:15-hydroxyprostaglandin dehydrogenase (NAD+) activity"/>
    <property type="evidence" value="ECO:0007669"/>
    <property type="project" value="UniProtKB-EC"/>
</dbReference>
<comment type="catalytic activity">
    <reaction evidence="11">
        <text>14-hydroxy-(4Z,7Z,10Z,12E,16Z,19Z)-docosahexaenoate + NAD(+) = 14-oxo-(4Z,7Z,10Z,12E,16Z,19Z)-docosahexaenoate + NADH + H(+)</text>
        <dbReference type="Rhea" id="RHEA:48952"/>
        <dbReference type="ChEBI" id="CHEBI:15378"/>
        <dbReference type="ChEBI" id="CHEBI:57540"/>
        <dbReference type="ChEBI" id="CHEBI:57945"/>
        <dbReference type="ChEBI" id="CHEBI:90866"/>
        <dbReference type="ChEBI" id="CHEBI:90867"/>
    </reaction>
    <physiologicalReaction direction="left-to-right" evidence="11">
        <dbReference type="Rhea" id="RHEA:48953"/>
    </physiologicalReaction>
</comment>
<evidence type="ECO:0000256" key="18">
    <source>
        <dbReference type="ARBA" id="ARBA00048739"/>
    </source>
</evidence>
<evidence type="ECO:0000256" key="5">
    <source>
        <dbReference type="ARBA" id="ARBA00040276"/>
    </source>
</evidence>
<comment type="catalytic activity">
    <reaction evidence="17">
        <text>prostaglandin A1 + NAD(+) = 15-oxo-prostaglandin A1 + NADH + H(+)</text>
        <dbReference type="Rhea" id="RHEA:41263"/>
        <dbReference type="ChEBI" id="CHEBI:15378"/>
        <dbReference type="ChEBI" id="CHEBI:57398"/>
        <dbReference type="ChEBI" id="CHEBI:57540"/>
        <dbReference type="ChEBI" id="CHEBI:57945"/>
        <dbReference type="ChEBI" id="CHEBI:85072"/>
    </reaction>
    <physiologicalReaction direction="left-to-right" evidence="17">
        <dbReference type="Rhea" id="RHEA:41264"/>
    </physiologicalReaction>
</comment>
<evidence type="ECO:0000256" key="7">
    <source>
        <dbReference type="ARBA" id="ARBA00042026"/>
    </source>
</evidence>
<dbReference type="OrthoDB" id="6413037at2759"/>
<comment type="catalytic activity">
    <reaction evidence="16">
        <text>lipoxin A4 + NAD(+) = 15-oxo-(5S,6R)-dihydroxy-(7E,9E,11Z,13E)-eicosatetraenoate + NADH + H(+)</text>
        <dbReference type="Rhea" id="RHEA:41572"/>
        <dbReference type="ChEBI" id="CHEBI:15378"/>
        <dbReference type="ChEBI" id="CHEBI:57540"/>
        <dbReference type="ChEBI" id="CHEBI:57945"/>
        <dbReference type="ChEBI" id="CHEBI:67026"/>
        <dbReference type="ChEBI" id="CHEBI:78311"/>
    </reaction>
    <physiologicalReaction direction="left-to-right" evidence="16">
        <dbReference type="Rhea" id="RHEA:41573"/>
    </physiologicalReaction>
</comment>
<dbReference type="SUPFAM" id="SSF51735">
    <property type="entry name" value="NAD(P)-binding Rossmann-fold domains"/>
    <property type="match status" value="1"/>
</dbReference>
<organism evidence="22 23">
    <name type="scientific">Araneus ventricosus</name>
    <name type="common">Orbweaver spider</name>
    <name type="synonym">Epeira ventricosa</name>
    <dbReference type="NCBI Taxonomy" id="182803"/>
    <lineage>
        <taxon>Eukaryota</taxon>
        <taxon>Metazoa</taxon>
        <taxon>Ecdysozoa</taxon>
        <taxon>Arthropoda</taxon>
        <taxon>Chelicerata</taxon>
        <taxon>Arachnida</taxon>
        <taxon>Araneae</taxon>
        <taxon>Araneomorphae</taxon>
        <taxon>Entelegynae</taxon>
        <taxon>Araneoidea</taxon>
        <taxon>Araneidae</taxon>
        <taxon>Araneus</taxon>
    </lineage>
</organism>
<dbReference type="PANTHER" id="PTHR44229">
    <property type="entry name" value="15-HYDROXYPROSTAGLANDIN DEHYDROGENASE [NAD(+)]"/>
    <property type="match status" value="1"/>
</dbReference>
<comment type="caution">
    <text evidence="22">The sequence shown here is derived from an EMBL/GenBank/DDBJ whole genome shotgun (WGS) entry which is preliminary data.</text>
</comment>
<comment type="catalytic activity">
    <reaction evidence="21">
        <text>resolvin E1 + NAD(+) = 18-oxo-resolvin E1 + NADH + H(+)</text>
        <dbReference type="Rhea" id="RHEA:49244"/>
        <dbReference type="ChEBI" id="CHEBI:15378"/>
        <dbReference type="ChEBI" id="CHEBI:57540"/>
        <dbReference type="ChEBI" id="CHEBI:57945"/>
        <dbReference type="ChEBI" id="CHEBI:91000"/>
        <dbReference type="ChEBI" id="CHEBI:91001"/>
    </reaction>
    <physiologicalReaction direction="left-to-right" evidence="21">
        <dbReference type="Rhea" id="RHEA:49245"/>
    </physiologicalReaction>
</comment>
<comment type="similarity">
    <text evidence="1">Belongs to the short-chain dehydrogenases/reductases (SDR) family.</text>
</comment>
<dbReference type="Gene3D" id="3.40.50.720">
    <property type="entry name" value="NAD(P)-binding Rossmann-like Domain"/>
    <property type="match status" value="1"/>
</dbReference>
<name>A0A4Y2CY97_ARAVE</name>
<evidence type="ECO:0000256" key="14">
    <source>
        <dbReference type="ARBA" id="ARBA00048170"/>
    </source>
</evidence>
<evidence type="ECO:0000256" key="21">
    <source>
        <dbReference type="ARBA" id="ARBA00049188"/>
    </source>
</evidence>
<comment type="catalytic activity">
    <reaction evidence="20">
        <text>(15S)-hydroxy-(5Z,8Z,11Z,13E)-eicosatetraenoate + NAD(+) = 15-oxo-(5Z,8Z,11Z,13E)-eicosatetraenoate + NADH + H(+)</text>
        <dbReference type="Rhea" id="RHEA:23260"/>
        <dbReference type="ChEBI" id="CHEBI:15378"/>
        <dbReference type="ChEBI" id="CHEBI:57409"/>
        <dbReference type="ChEBI" id="CHEBI:57410"/>
        <dbReference type="ChEBI" id="CHEBI:57540"/>
        <dbReference type="ChEBI" id="CHEBI:57945"/>
        <dbReference type="EC" id="1.1.1.232"/>
    </reaction>
    <physiologicalReaction direction="left-to-right" evidence="20">
        <dbReference type="Rhea" id="RHEA:23261"/>
    </physiologicalReaction>
</comment>
<protein>
    <recommendedName>
        <fullName evidence="5">15-hydroxyprostaglandin dehydrogenase [NAD(+)]</fullName>
        <ecNumber evidence="3">1.1.1.141</ecNumber>
        <ecNumber evidence="4">1.1.1.232</ecNumber>
    </recommendedName>
    <alternativeName>
        <fullName evidence="7">Eicosanoid/docosanoid dehydrogenase [NAD(+)]</fullName>
    </alternativeName>
    <alternativeName>
        <fullName evidence="6">Prostaglandin dehydrogenase 1</fullName>
    </alternativeName>
</protein>
<evidence type="ECO:0000256" key="13">
    <source>
        <dbReference type="ARBA" id="ARBA00048144"/>
    </source>
</evidence>
<evidence type="ECO:0000256" key="3">
    <source>
        <dbReference type="ARBA" id="ARBA00038968"/>
    </source>
</evidence>
<evidence type="ECO:0000256" key="19">
    <source>
        <dbReference type="ARBA" id="ARBA00048921"/>
    </source>
</evidence>
<dbReference type="GO" id="GO:0047034">
    <property type="term" value="F:15-hydroxyicosatetraenoate dehydrogenase activity"/>
    <property type="evidence" value="ECO:0007669"/>
    <property type="project" value="UniProtKB-EC"/>
</dbReference>
<comment type="catalytic activity">
    <reaction evidence="18">
        <text>prostaglandin E2 + NAD(+) = 15-oxoprostaglandin E2 + NADH + H(+)</text>
        <dbReference type="Rhea" id="RHEA:11876"/>
        <dbReference type="ChEBI" id="CHEBI:15378"/>
        <dbReference type="ChEBI" id="CHEBI:57400"/>
        <dbReference type="ChEBI" id="CHEBI:57540"/>
        <dbReference type="ChEBI" id="CHEBI:57945"/>
        <dbReference type="ChEBI" id="CHEBI:606564"/>
        <dbReference type="EC" id="1.1.1.141"/>
    </reaction>
    <physiologicalReaction direction="left-to-right" evidence="18">
        <dbReference type="Rhea" id="RHEA:11877"/>
    </physiologicalReaction>
</comment>
<evidence type="ECO:0000256" key="10">
    <source>
        <dbReference type="ARBA" id="ARBA00047672"/>
    </source>
</evidence>
<evidence type="ECO:0000256" key="6">
    <source>
        <dbReference type="ARBA" id="ARBA00041812"/>
    </source>
</evidence>
<proteinExistence type="inferred from homology"/>
<evidence type="ECO:0000256" key="17">
    <source>
        <dbReference type="ARBA" id="ARBA00048611"/>
    </source>
</evidence>
<comment type="catalytic activity">
    <reaction evidence="10">
        <text>resolvin D1 + NAD(+) = 8-oxoresolvin D1 + NADH + H(+)</text>
        <dbReference type="Rhea" id="RHEA:50124"/>
        <dbReference type="ChEBI" id="CHEBI:15378"/>
        <dbReference type="ChEBI" id="CHEBI:57540"/>
        <dbReference type="ChEBI" id="CHEBI:57945"/>
        <dbReference type="ChEBI" id="CHEBI:132079"/>
        <dbReference type="ChEBI" id="CHEBI:132080"/>
    </reaction>
    <physiologicalReaction direction="left-to-right" evidence="10">
        <dbReference type="Rhea" id="RHEA:50125"/>
    </physiologicalReaction>
</comment>
<dbReference type="EC" id="1.1.1.141" evidence="3"/>
<evidence type="ECO:0000313" key="22">
    <source>
        <dbReference type="EMBL" id="GBM09079.1"/>
    </source>
</evidence>
<evidence type="ECO:0000256" key="16">
    <source>
        <dbReference type="ARBA" id="ARBA00048535"/>
    </source>
</evidence>
<keyword evidence="2" id="KW-0560">Oxidoreductase</keyword>
<evidence type="ECO:0000256" key="20">
    <source>
        <dbReference type="ARBA" id="ARBA00049151"/>
    </source>
</evidence>
<comment type="function">
    <text evidence="8">Catalyzes the NAD-dependent dehydrogenation (oxidation) of a broad array of hydroxylated polyunsaturated fatty acids (mainly eicosanoids and docosanoids, including prostaglandins, lipoxins and resolvins), yielding their corresponding keto (oxo) metabolites. Decreases the levels of the pro-proliferative prostaglandins such as prostaglandin E2 (whose activity is increased in cancer because of an increase in the expression of cyclooxygenase 2) and generates oxo-fatty acid products that can profoundly influence cell function by abrogating pro-inflammatory cytokine expression. Converts resolvins E1, D1 and D2 to their oxo products, which represents a mode of resolvin inactivation. Resolvin E1 plays important roles during the resolution phase of acute inflammation, while resolvins D1 and D2 have a unique role in obesity-induced adipose inflammation.</text>
</comment>
<evidence type="ECO:0000313" key="23">
    <source>
        <dbReference type="Proteomes" id="UP000499080"/>
    </source>
</evidence>
<dbReference type="GO" id="GO:0005737">
    <property type="term" value="C:cytoplasm"/>
    <property type="evidence" value="ECO:0007669"/>
    <property type="project" value="TreeGrafter"/>
</dbReference>
<dbReference type="InterPro" id="IPR036291">
    <property type="entry name" value="NAD(P)-bd_dom_sf"/>
</dbReference>
<reference evidence="22 23" key="1">
    <citation type="journal article" date="2019" name="Sci. Rep.">
        <title>Orb-weaving spider Araneus ventricosus genome elucidates the spidroin gene catalogue.</title>
        <authorList>
            <person name="Kono N."/>
            <person name="Nakamura H."/>
            <person name="Ohtoshi R."/>
            <person name="Moran D.A.P."/>
            <person name="Shinohara A."/>
            <person name="Yoshida Y."/>
            <person name="Fujiwara M."/>
            <person name="Mori M."/>
            <person name="Tomita M."/>
            <person name="Arakawa K."/>
        </authorList>
    </citation>
    <scope>NUCLEOTIDE SEQUENCE [LARGE SCALE GENOMIC DNA]</scope>
</reference>
<gene>
    <name evidence="22" type="primary">HPGD_2</name>
    <name evidence="22" type="ORF">AVEN_87686_1</name>
</gene>
<evidence type="ECO:0000256" key="4">
    <source>
        <dbReference type="ARBA" id="ARBA00039060"/>
    </source>
</evidence>
<comment type="catalytic activity">
    <reaction evidence="14">
        <text>resolvin D1 + NAD(+) = 17-oxoresolvin D1 + NADH + H(+)</text>
        <dbReference type="Rhea" id="RHEA:50128"/>
        <dbReference type="ChEBI" id="CHEBI:15378"/>
        <dbReference type="ChEBI" id="CHEBI:57540"/>
        <dbReference type="ChEBI" id="CHEBI:57945"/>
        <dbReference type="ChEBI" id="CHEBI:132079"/>
        <dbReference type="ChEBI" id="CHEBI:132081"/>
    </reaction>
    <physiologicalReaction direction="left-to-right" evidence="14">
        <dbReference type="Rhea" id="RHEA:50129"/>
    </physiologicalReaction>
</comment>
<comment type="catalytic activity">
    <reaction evidence="15">
        <text>resolvin D2 + NAD(+) = 7-oxoresolvin D2 + NADH + H(+)</text>
        <dbReference type="Rhea" id="RHEA:53584"/>
        <dbReference type="ChEBI" id="CHEBI:15378"/>
        <dbReference type="ChEBI" id="CHEBI:57540"/>
        <dbReference type="ChEBI" id="CHEBI:57945"/>
        <dbReference type="ChEBI" id="CHEBI:133367"/>
        <dbReference type="ChEBI" id="CHEBI:137497"/>
    </reaction>
    <physiologicalReaction direction="left-to-right" evidence="15">
        <dbReference type="Rhea" id="RHEA:53585"/>
    </physiologicalReaction>
</comment>
<comment type="catalytic activity">
    <reaction evidence="19">
        <text>resolvin D2 + NAD(+) = 16-oxoresolvin D2 + NADH + H(+)</text>
        <dbReference type="Rhea" id="RHEA:53588"/>
        <dbReference type="ChEBI" id="CHEBI:15378"/>
        <dbReference type="ChEBI" id="CHEBI:57540"/>
        <dbReference type="ChEBI" id="CHEBI:57945"/>
        <dbReference type="ChEBI" id="CHEBI:133367"/>
        <dbReference type="ChEBI" id="CHEBI:137498"/>
    </reaction>
    <physiologicalReaction direction="left-to-right" evidence="19">
        <dbReference type="Rhea" id="RHEA:53589"/>
    </physiologicalReaction>
</comment>
<dbReference type="EC" id="1.1.1.232" evidence="4"/>
<evidence type="ECO:0000256" key="8">
    <source>
        <dbReference type="ARBA" id="ARBA00045705"/>
    </source>
</evidence>
<dbReference type="Proteomes" id="UP000499080">
    <property type="component" value="Unassembled WGS sequence"/>
</dbReference>
<dbReference type="InterPro" id="IPR002347">
    <property type="entry name" value="SDR_fam"/>
</dbReference>
<dbReference type="AlphaFoldDB" id="A0A4Y2CY97"/>